<dbReference type="KEGG" id="gyu:FE374_14020"/>
<evidence type="ECO:0008006" key="3">
    <source>
        <dbReference type="Google" id="ProtNLM"/>
    </source>
</evidence>
<gene>
    <name evidence="1" type="ORF">FE374_14020</name>
</gene>
<accession>A0A5B8C7Z1</accession>
<dbReference type="Proteomes" id="UP000314616">
    <property type="component" value="Chromosome"/>
</dbReference>
<dbReference type="EMBL" id="CP040915">
    <property type="protein sequence ID" value="QDC25571.1"/>
    <property type="molecule type" value="Genomic_DNA"/>
</dbReference>
<reference evidence="1 2" key="1">
    <citation type="submission" date="2019-05" db="EMBL/GenBank/DDBJ databases">
        <title>Georgenia *** sp. nov., and Georgenia *** sp. nov., isolated from the intestinal contents of plateau pika (Ochotona curzoniae) in the Qinghai-Tibet plateau of China.</title>
        <authorList>
            <person name="Tian Z."/>
        </authorList>
    </citation>
    <scope>NUCLEOTIDE SEQUENCE [LARGE SCALE GENOMIC DNA]</scope>
    <source>
        <strain evidence="1 2">Z443</strain>
    </source>
</reference>
<protein>
    <recommendedName>
        <fullName evidence="3">Transcriptional regulator, AbiEi antitoxin, Type IV TA system</fullName>
    </recommendedName>
</protein>
<dbReference type="RefSeq" id="WP_139929813.1">
    <property type="nucleotide sequence ID" value="NZ_CP040915.1"/>
</dbReference>
<name>A0A5B8C7Z1_9MICO</name>
<evidence type="ECO:0000313" key="2">
    <source>
        <dbReference type="Proteomes" id="UP000314616"/>
    </source>
</evidence>
<proteinExistence type="predicted"/>
<dbReference type="OrthoDB" id="5146042at2"/>
<evidence type="ECO:0000313" key="1">
    <source>
        <dbReference type="EMBL" id="QDC25571.1"/>
    </source>
</evidence>
<sequence length="319" mass="35890">MAPRADQTAIRQLADKQDDVVSRAQIRRLGATDDWIAHQLSTERWQLLFPGVYLTSSGRPRWQSRAQAALLYAGRGAVLSHTSAAFRHGLVDRPGDVVHVSVPHGRRVKRQPGFKPHYRRQIPPAWGRLRAIGPIDTVLDVADLPGTSADDVVGLVCRAVQRNVDSEQILKAVTRRTGQRHRSLLLDLLAVVDEGIESALEYRYHRVERAHGLPRSQLQSREVLDGHWLRADCRYVKYGVRVELDGQLAHPFGRTDRDVWRDNAALILASELTLRYRWRHVVITPCHVARQVAIALRSRGWSGTPRPCGPGCAVVGIFR</sequence>
<organism evidence="1 2">
    <name type="scientific">Georgenia yuyongxinii</name>
    <dbReference type="NCBI Taxonomy" id="2589797"/>
    <lineage>
        <taxon>Bacteria</taxon>
        <taxon>Bacillati</taxon>
        <taxon>Actinomycetota</taxon>
        <taxon>Actinomycetes</taxon>
        <taxon>Micrococcales</taxon>
        <taxon>Bogoriellaceae</taxon>
        <taxon>Georgenia</taxon>
    </lineage>
</organism>
<dbReference type="AlphaFoldDB" id="A0A5B8C7Z1"/>